<comment type="caution">
    <text evidence="1">The sequence shown here is derived from an EMBL/GenBank/DDBJ whole genome shotgun (WGS) entry which is preliminary data.</text>
</comment>
<sequence length="74" mass="8453">MLDSLALLEKDFTEFQEFTMARLSEHCLSQQLRDEVCPVKREQDRCDQAVNTEITKGCATLPSMHLVHHPILGP</sequence>
<name>A0AAD7W1D2_9TELE</name>
<organism evidence="1 2">
    <name type="scientific">Aldrovandia affinis</name>
    <dbReference type="NCBI Taxonomy" id="143900"/>
    <lineage>
        <taxon>Eukaryota</taxon>
        <taxon>Metazoa</taxon>
        <taxon>Chordata</taxon>
        <taxon>Craniata</taxon>
        <taxon>Vertebrata</taxon>
        <taxon>Euteleostomi</taxon>
        <taxon>Actinopterygii</taxon>
        <taxon>Neopterygii</taxon>
        <taxon>Teleostei</taxon>
        <taxon>Notacanthiformes</taxon>
        <taxon>Halosauridae</taxon>
        <taxon>Aldrovandia</taxon>
    </lineage>
</organism>
<keyword evidence="2" id="KW-1185">Reference proteome</keyword>
<proteinExistence type="predicted"/>
<dbReference type="Proteomes" id="UP001221898">
    <property type="component" value="Unassembled WGS sequence"/>
</dbReference>
<gene>
    <name evidence="1" type="ORF">AAFF_G00290880</name>
</gene>
<dbReference type="AlphaFoldDB" id="A0AAD7W1D2"/>
<accession>A0AAD7W1D2</accession>
<protein>
    <submittedName>
        <fullName evidence="1">Uncharacterized protein</fullName>
    </submittedName>
</protein>
<evidence type="ECO:0000313" key="1">
    <source>
        <dbReference type="EMBL" id="KAJ8372302.1"/>
    </source>
</evidence>
<reference evidence="1" key="1">
    <citation type="journal article" date="2023" name="Science">
        <title>Genome structures resolve the early diversification of teleost fishes.</title>
        <authorList>
            <person name="Parey E."/>
            <person name="Louis A."/>
            <person name="Montfort J."/>
            <person name="Bouchez O."/>
            <person name="Roques C."/>
            <person name="Iampietro C."/>
            <person name="Lluch J."/>
            <person name="Castinel A."/>
            <person name="Donnadieu C."/>
            <person name="Desvignes T."/>
            <person name="Floi Bucao C."/>
            <person name="Jouanno E."/>
            <person name="Wen M."/>
            <person name="Mejri S."/>
            <person name="Dirks R."/>
            <person name="Jansen H."/>
            <person name="Henkel C."/>
            <person name="Chen W.J."/>
            <person name="Zahm M."/>
            <person name="Cabau C."/>
            <person name="Klopp C."/>
            <person name="Thompson A.W."/>
            <person name="Robinson-Rechavi M."/>
            <person name="Braasch I."/>
            <person name="Lecointre G."/>
            <person name="Bobe J."/>
            <person name="Postlethwait J.H."/>
            <person name="Berthelot C."/>
            <person name="Roest Crollius H."/>
            <person name="Guiguen Y."/>
        </authorList>
    </citation>
    <scope>NUCLEOTIDE SEQUENCE</scope>
    <source>
        <strain evidence="1">NC1722</strain>
    </source>
</reference>
<dbReference type="EMBL" id="JAINUG010000408">
    <property type="protein sequence ID" value="KAJ8372302.1"/>
    <property type="molecule type" value="Genomic_DNA"/>
</dbReference>
<evidence type="ECO:0000313" key="2">
    <source>
        <dbReference type="Proteomes" id="UP001221898"/>
    </source>
</evidence>